<evidence type="ECO:0000313" key="1">
    <source>
        <dbReference type="EMBL" id="RON81173.1"/>
    </source>
</evidence>
<dbReference type="OrthoDB" id="9971734at2"/>
<dbReference type="RefSeq" id="WP_123450402.1">
    <property type="nucleotide sequence ID" value="NZ_MOBX01000013.1"/>
</dbReference>
<evidence type="ECO:0000313" key="2">
    <source>
        <dbReference type="Proteomes" id="UP000285378"/>
    </source>
</evidence>
<comment type="caution">
    <text evidence="1">The sequence shown here is derived from an EMBL/GenBank/DDBJ whole genome shotgun (WGS) entry which is preliminary data.</text>
</comment>
<reference evidence="1 2" key="1">
    <citation type="submission" date="2016-10" db="EMBL/GenBank/DDBJ databases">
        <title>Comparative genome analysis of multiple Pseudomonas spp. focuses on biocontrol and plant growth promoting traits.</title>
        <authorList>
            <person name="Tao X.-Y."/>
            <person name="Taylor C.G."/>
        </authorList>
    </citation>
    <scope>NUCLEOTIDE SEQUENCE [LARGE SCALE GENOMIC DNA]</scope>
    <source>
        <strain evidence="1 2">28B5</strain>
    </source>
</reference>
<organism evidence="1 2">
    <name type="scientific">Pseudomonas fluorescens</name>
    <dbReference type="NCBI Taxonomy" id="294"/>
    <lineage>
        <taxon>Bacteria</taxon>
        <taxon>Pseudomonadati</taxon>
        <taxon>Pseudomonadota</taxon>
        <taxon>Gammaproteobacteria</taxon>
        <taxon>Pseudomonadales</taxon>
        <taxon>Pseudomonadaceae</taxon>
        <taxon>Pseudomonas</taxon>
    </lineage>
</organism>
<sequence>MKIEDAQLDVEANAIGMFTGAVDGKAFLESNFLTFQKVRSGYIIVGNENNKNWIIFTLPGTLQGEGPHDVDCYPGILDWQVKIENVRYRVSLGSVTVTFQNEARTGVKGNVNLFLKGGGKVTGSFNIREQ</sequence>
<dbReference type="AlphaFoldDB" id="A0A423MCZ5"/>
<gene>
    <name evidence="1" type="ORF">BK670_13425</name>
</gene>
<accession>A0A423MCZ5</accession>
<dbReference type="EMBL" id="MOBX01000013">
    <property type="protein sequence ID" value="RON81173.1"/>
    <property type="molecule type" value="Genomic_DNA"/>
</dbReference>
<proteinExistence type="predicted"/>
<name>A0A423MCZ5_PSEFL</name>
<protein>
    <submittedName>
        <fullName evidence="1">Uncharacterized protein</fullName>
    </submittedName>
</protein>
<dbReference type="Proteomes" id="UP000285378">
    <property type="component" value="Unassembled WGS sequence"/>
</dbReference>